<organism evidence="1 2">
    <name type="scientific">Hafnia paralvei</name>
    <dbReference type="NCBI Taxonomy" id="546367"/>
    <lineage>
        <taxon>Bacteria</taxon>
        <taxon>Pseudomonadati</taxon>
        <taxon>Pseudomonadota</taxon>
        <taxon>Gammaproteobacteria</taxon>
        <taxon>Enterobacterales</taxon>
        <taxon>Hafniaceae</taxon>
        <taxon>Hafnia</taxon>
    </lineage>
</organism>
<protein>
    <submittedName>
        <fullName evidence="1">Uncharacterized protein</fullName>
    </submittedName>
</protein>
<evidence type="ECO:0000313" key="2">
    <source>
        <dbReference type="Proteomes" id="UP000218796"/>
    </source>
</evidence>
<dbReference type="RefSeq" id="WP_008814373.1">
    <property type="nucleotide sequence ID" value="NZ_CAUFSP010000050.1"/>
</dbReference>
<proteinExistence type="predicted"/>
<sequence length="113" mass="12649">MTHDFTGAVLKHDAEASIQEKQLFSIKKAVTGLIEFVTTSLDQMGIDKLHELVDPSLDELDAIIIGLSEEAKKHNDLNLQQVLLIAQMLINDIKLKNPEMCESSSRMLKKANF</sequence>
<dbReference type="Proteomes" id="UP000218796">
    <property type="component" value="Unassembled WGS sequence"/>
</dbReference>
<name>A0A2A2M7S9_9GAMM</name>
<comment type="caution">
    <text evidence="1">The sequence shown here is derived from an EMBL/GenBank/DDBJ whole genome shotgun (WGS) entry which is preliminary data.</text>
</comment>
<keyword evidence="2" id="KW-1185">Reference proteome</keyword>
<gene>
    <name evidence="1" type="ORF">CJD50_22270</name>
</gene>
<reference evidence="1 2" key="1">
    <citation type="submission" date="2017-08" db="EMBL/GenBank/DDBJ databases">
        <title>Draft Genome Sequence of Hafnia alvei CITHA-6 Isolated from Raw Bovine Milk.</title>
        <authorList>
            <person name="Culligan E.P."/>
            <person name="Mcsweeney A."/>
            <person name="O'Doherty C."/>
            <person name="Gleeson E."/>
            <person name="O'Riordan D."/>
            <person name="Sleator R.D."/>
        </authorList>
    </citation>
    <scope>NUCLEOTIDE SEQUENCE [LARGE SCALE GENOMIC DNA]</scope>
    <source>
        <strain evidence="1 2">CITHA-6</strain>
    </source>
</reference>
<evidence type="ECO:0000313" key="1">
    <source>
        <dbReference type="EMBL" id="PAV94164.1"/>
    </source>
</evidence>
<dbReference type="AlphaFoldDB" id="A0A2A2M7S9"/>
<dbReference type="OrthoDB" id="6638384at2"/>
<dbReference type="EMBL" id="NQMS01000018">
    <property type="protein sequence ID" value="PAV94164.1"/>
    <property type="molecule type" value="Genomic_DNA"/>
</dbReference>
<accession>A0A2A2M7S9</accession>